<organism evidence="2 3">
    <name type="scientific">Riccia fluitans</name>
    <dbReference type="NCBI Taxonomy" id="41844"/>
    <lineage>
        <taxon>Eukaryota</taxon>
        <taxon>Viridiplantae</taxon>
        <taxon>Streptophyta</taxon>
        <taxon>Embryophyta</taxon>
        <taxon>Marchantiophyta</taxon>
        <taxon>Marchantiopsida</taxon>
        <taxon>Marchantiidae</taxon>
        <taxon>Marchantiales</taxon>
        <taxon>Ricciaceae</taxon>
        <taxon>Riccia</taxon>
    </lineage>
</organism>
<feature type="region of interest" description="Disordered" evidence="1">
    <location>
        <begin position="1"/>
        <end position="99"/>
    </location>
</feature>
<dbReference type="Proteomes" id="UP001605036">
    <property type="component" value="Unassembled WGS sequence"/>
</dbReference>
<accession>A0ABD1XVM6</accession>
<evidence type="ECO:0000313" key="3">
    <source>
        <dbReference type="Proteomes" id="UP001605036"/>
    </source>
</evidence>
<keyword evidence="3" id="KW-1185">Reference proteome</keyword>
<sequence>MSQASSPVHREAGNSSPVDCEHYTHGVENVRSSVAMSNRAHGPVRRAESRAAAGGGGSVGYTHARPSHTRQERWHRNPRDRATEQRYMPRRRAPTEKHS</sequence>
<name>A0ABD1XVM6_9MARC</name>
<feature type="compositionally biased region" description="Basic and acidic residues" evidence="1">
    <location>
        <begin position="69"/>
        <end position="84"/>
    </location>
</feature>
<comment type="caution">
    <text evidence="2">The sequence shown here is derived from an EMBL/GenBank/DDBJ whole genome shotgun (WGS) entry which is preliminary data.</text>
</comment>
<reference evidence="2 3" key="1">
    <citation type="submission" date="2024-09" db="EMBL/GenBank/DDBJ databases">
        <title>Chromosome-scale assembly of Riccia fluitans.</title>
        <authorList>
            <person name="Paukszto L."/>
            <person name="Sawicki J."/>
            <person name="Karawczyk K."/>
            <person name="Piernik-Szablinska J."/>
            <person name="Szczecinska M."/>
            <person name="Mazdziarz M."/>
        </authorList>
    </citation>
    <scope>NUCLEOTIDE SEQUENCE [LARGE SCALE GENOMIC DNA]</scope>
    <source>
        <strain evidence="2">Rf_01</strain>
        <tissue evidence="2">Aerial parts of the thallus</tissue>
    </source>
</reference>
<proteinExistence type="predicted"/>
<dbReference type="EMBL" id="JBHFFA010000007">
    <property type="protein sequence ID" value="KAL2612854.1"/>
    <property type="molecule type" value="Genomic_DNA"/>
</dbReference>
<evidence type="ECO:0000313" key="2">
    <source>
        <dbReference type="EMBL" id="KAL2612854.1"/>
    </source>
</evidence>
<evidence type="ECO:0000256" key="1">
    <source>
        <dbReference type="SAM" id="MobiDB-lite"/>
    </source>
</evidence>
<dbReference type="AlphaFoldDB" id="A0ABD1XVM6"/>
<protein>
    <submittedName>
        <fullName evidence="2">Uncharacterized protein</fullName>
    </submittedName>
</protein>
<gene>
    <name evidence="2" type="ORF">R1flu_024546</name>
</gene>